<evidence type="ECO:0000313" key="2">
    <source>
        <dbReference type="EMBL" id="KAH7442062.1"/>
    </source>
</evidence>
<proteinExistence type="predicted"/>
<comment type="caution">
    <text evidence="2">The sequence shown here is derived from an EMBL/GenBank/DDBJ whole genome shotgun (WGS) entry which is preliminary data.</text>
</comment>
<protein>
    <submittedName>
        <fullName evidence="2">Uncharacterized protein</fullName>
    </submittedName>
</protein>
<evidence type="ECO:0000313" key="3">
    <source>
        <dbReference type="Proteomes" id="UP000825935"/>
    </source>
</evidence>
<organism evidence="2 3">
    <name type="scientific">Ceratopteris richardii</name>
    <name type="common">Triangle waterfern</name>
    <dbReference type="NCBI Taxonomy" id="49495"/>
    <lineage>
        <taxon>Eukaryota</taxon>
        <taxon>Viridiplantae</taxon>
        <taxon>Streptophyta</taxon>
        <taxon>Embryophyta</taxon>
        <taxon>Tracheophyta</taxon>
        <taxon>Polypodiopsida</taxon>
        <taxon>Polypodiidae</taxon>
        <taxon>Polypodiales</taxon>
        <taxon>Pteridineae</taxon>
        <taxon>Pteridaceae</taxon>
        <taxon>Parkerioideae</taxon>
        <taxon>Ceratopteris</taxon>
    </lineage>
</organism>
<dbReference type="Proteomes" id="UP000825935">
    <property type="component" value="Chromosome 3"/>
</dbReference>
<name>A0A8T2V3T4_CERRI</name>
<reference evidence="2" key="1">
    <citation type="submission" date="2021-08" db="EMBL/GenBank/DDBJ databases">
        <title>WGS assembly of Ceratopteris richardii.</title>
        <authorList>
            <person name="Marchant D.B."/>
            <person name="Chen G."/>
            <person name="Jenkins J."/>
            <person name="Shu S."/>
            <person name="Leebens-Mack J."/>
            <person name="Grimwood J."/>
            <person name="Schmutz J."/>
            <person name="Soltis P."/>
            <person name="Soltis D."/>
            <person name="Chen Z.-H."/>
        </authorList>
    </citation>
    <scope>NUCLEOTIDE SEQUENCE</scope>
    <source>
        <strain evidence="2">Whitten #5841</strain>
        <tissue evidence="2">Leaf</tissue>
    </source>
</reference>
<feature type="compositionally biased region" description="Polar residues" evidence="1">
    <location>
        <begin position="62"/>
        <end position="71"/>
    </location>
</feature>
<keyword evidence="3" id="KW-1185">Reference proteome</keyword>
<accession>A0A8T2V3T4</accession>
<sequence length="71" mass="8266">MSAVSLSFRDCCAGVLCWKDCFNRTVDFHFRARTVDFHFRSRNLRRLESPHHHISRPKPFSDPQTNGYGPG</sequence>
<dbReference type="EMBL" id="CM035408">
    <property type="protein sequence ID" value="KAH7442062.1"/>
    <property type="molecule type" value="Genomic_DNA"/>
</dbReference>
<evidence type="ECO:0000256" key="1">
    <source>
        <dbReference type="SAM" id="MobiDB-lite"/>
    </source>
</evidence>
<dbReference type="AlphaFoldDB" id="A0A8T2V3T4"/>
<gene>
    <name evidence="2" type="ORF">KP509_03G068500</name>
</gene>
<feature type="region of interest" description="Disordered" evidence="1">
    <location>
        <begin position="49"/>
        <end position="71"/>
    </location>
</feature>